<name>A0ABP7WWS5_9GAMM</name>
<reference evidence="4" key="1">
    <citation type="journal article" date="2019" name="Int. J. Syst. Evol. Microbiol.">
        <title>The Global Catalogue of Microorganisms (GCM) 10K type strain sequencing project: providing services to taxonomists for standard genome sequencing and annotation.</title>
        <authorList>
            <consortium name="The Broad Institute Genomics Platform"/>
            <consortium name="The Broad Institute Genome Sequencing Center for Infectious Disease"/>
            <person name="Wu L."/>
            <person name="Ma J."/>
        </authorList>
    </citation>
    <scope>NUCLEOTIDE SEQUENCE [LARGE SCALE GENOMIC DNA]</scope>
    <source>
        <strain evidence="4">JCM 17304</strain>
    </source>
</reference>
<dbReference type="Proteomes" id="UP001500392">
    <property type="component" value="Unassembled WGS sequence"/>
</dbReference>
<dbReference type="PANTHER" id="PTHR46361">
    <property type="entry name" value="ELECTRON CARRIER/ PROTEIN DISULFIDE OXIDOREDUCTASE"/>
    <property type="match status" value="1"/>
</dbReference>
<feature type="chain" id="PRO_5045038552" evidence="1">
    <location>
        <begin position="24"/>
        <end position="267"/>
    </location>
</feature>
<evidence type="ECO:0000259" key="2">
    <source>
        <dbReference type="Pfam" id="PF04784"/>
    </source>
</evidence>
<evidence type="ECO:0000313" key="3">
    <source>
        <dbReference type="EMBL" id="GAA4098872.1"/>
    </source>
</evidence>
<evidence type="ECO:0000256" key="1">
    <source>
        <dbReference type="SAM" id="SignalP"/>
    </source>
</evidence>
<organism evidence="3 4">
    <name type="scientific">Zhongshania borealis</name>
    <dbReference type="NCBI Taxonomy" id="889488"/>
    <lineage>
        <taxon>Bacteria</taxon>
        <taxon>Pseudomonadati</taxon>
        <taxon>Pseudomonadota</taxon>
        <taxon>Gammaproteobacteria</taxon>
        <taxon>Cellvibrionales</taxon>
        <taxon>Spongiibacteraceae</taxon>
        <taxon>Zhongshania</taxon>
    </lineage>
</organism>
<keyword evidence="1" id="KW-0732">Signal</keyword>
<protein>
    <submittedName>
        <fullName evidence="3">DUF547 domain-containing protein</fullName>
    </submittedName>
</protein>
<feature type="domain" description="DUF547" evidence="2">
    <location>
        <begin position="79"/>
        <end position="191"/>
    </location>
</feature>
<dbReference type="InterPro" id="IPR006869">
    <property type="entry name" value="DUF547"/>
</dbReference>
<feature type="signal peptide" evidence="1">
    <location>
        <begin position="1"/>
        <end position="23"/>
    </location>
</feature>
<gene>
    <name evidence="3" type="ORF">GCM10022414_24930</name>
</gene>
<proteinExistence type="predicted"/>
<sequence>MRMLKIRWFIFIAILSVNQAAFGQNIDHELWGKLLNKNIISDNGGRSTQVDYDAMMNDRKIIKDYLDTLSTVSENEFYKWSKQDQLAFLINAYNASTVELVLTGWPNLKSIKELGGWFSSPWEVEFVSLLGKTRSLDDIEHNLIRGSGRYNDPRIHFAVNCASIGCPALRAEAYIGSKLDEQLREQTNLFLSDQRRNRVESSTIQLSSIFKWYREDFERGWKGFDRLEEFLLAHADEMAITAPIAQKLKLGKAKIEFMDYNWRLNEK</sequence>
<accession>A0ABP7WWS5</accession>
<dbReference type="Pfam" id="PF04784">
    <property type="entry name" value="DUF547"/>
    <property type="match status" value="1"/>
</dbReference>
<evidence type="ECO:0000313" key="4">
    <source>
        <dbReference type="Proteomes" id="UP001500392"/>
    </source>
</evidence>
<dbReference type="RefSeq" id="WP_344936464.1">
    <property type="nucleotide sequence ID" value="NZ_BAABDM010000004.1"/>
</dbReference>
<keyword evidence="4" id="KW-1185">Reference proteome</keyword>
<dbReference type="PANTHER" id="PTHR46361:SF3">
    <property type="entry name" value="ELECTRON CARRIER_ PROTEIN DISULFIDE OXIDOREDUCTASE"/>
    <property type="match status" value="1"/>
</dbReference>
<comment type="caution">
    <text evidence="3">The sequence shown here is derived from an EMBL/GenBank/DDBJ whole genome shotgun (WGS) entry which is preliminary data.</text>
</comment>
<dbReference type="EMBL" id="BAABDM010000004">
    <property type="protein sequence ID" value="GAA4098872.1"/>
    <property type="molecule type" value="Genomic_DNA"/>
</dbReference>